<dbReference type="RefSeq" id="WP_189619971.1">
    <property type="nucleotide sequence ID" value="NZ_BMZA01000002.1"/>
</dbReference>
<comment type="caution">
    <text evidence="1">The sequence shown here is derived from an EMBL/GenBank/DDBJ whole genome shotgun (WGS) entry which is preliminary data.</text>
</comment>
<protein>
    <submittedName>
        <fullName evidence="1">Uncharacterized protein</fullName>
    </submittedName>
</protein>
<dbReference type="AlphaFoldDB" id="A0A918PBF9"/>
<sequence>MTRIAALPRSSLHLAFLAHNAPPLDHVLYRDARLADAIEAAYPGKGIYLGREGRLPRRPLAAWRQIRANRAYYKAVRGQVEPLALDRLILFLEAEPLELSIQHWFEGELELWEEGLSHYVDLTSPVWYGARGLIQIASGFYPRGAMYRRADRSRFTVKDRYDKGGLSLPLPTRAPPQDAVCFVGSPLVEDGLISRGRLVQGLRTIAAVSPYPIRYLPHPREDLAALRAALALCPGASLAAEPFGIGPHAAAHGYRAFVAPVSTALLDLGAYSDSLFVPALFGQARMHRALSGWEHNPVATAGGPDDLERFFAR</sequence>
<dbReference type="Proteomes" id="UP000648075">
    <property type="component" value="Unassembled WGS sequence"/>
</dbReference>
<reference evidence="1" key="1">
    <citation type="journal article" date="2014" name="Int. J. Syst. Evol. Microbiol.">
        <title>Complete genome sequence of Corynebacterium casei LMG S-19264T (=DSM 44701T), isolated from a smear-ripened cheese.</title>
        <authorList>
            <consortium name="US DOE Joint Genome Institute (JGI-PGF)"/>
            <person name="Walter F."/>
            <person name="Albersmeier A."/>
            <person name="Kalinowski J."/>
            <person name="Ruckert C."/>
        </authorList>
    </citation>
    <scope>NUCLEOTIDE SEQUENCE</scope>
    <source>
        <strain evidence="1">KCTC 32255</strain>
    </source>
</reference>
<evidence type="ECO:0000313" key="1">
    <source>
        <dbReference type="EMBL" id="GGY96675.1"/>
    </source>
</evidence>
<keyword evidence="2" id="KW-1185">Reference proteome</keyword>
<proteinExistence type="predicted"/>
<evidence type="ECO:0000313" key="2">
    <source>
        <dbReference type="Proteomes" id="UP000648075"/>
    </source>
</evidence>
<name>A0A918PBF9_9SPHN</name>
<dbReference type="EMBL" id="BMZA01000002">
    <property type="protein sequence ID" value="GGY96675.1"/>
    <property type="molecule type" value="Genomic_DNA"/>
</dbReference>
<accession>A0A918PBF9</accession>
<gene>
    <name evidence="1" type="ORF">GCM10011614_09440</name>
</gene>
<organism evidence="1 2">
    <name type="scientific">Novosphingobium colocasiae</name>
    <dbReference type="NCBI Taxonomy" id="1256513"/>
    <lineage>
        <taxon>Bacteria</taxon>
        <taxon>Pseudomonadati</taxon>
        <taxon>Pseudomonadota</taxon>
        <taxon>Alphaproteobacteria</taxon>
        <taxon>Sphingomonadales</taxon>
        <taxon>Sphingomonadaceae</taxon>
        <taxon>Novosphingobium</taxon>
    </lineage>
</organism>
<reference evidence="1" key="2">
    <citation type="submission" date="2020-09" db="EMBL/GenBank/DDBJ databases">
        <authorList>
            <person name="Sun Q."/>
            <person name="Kim S."/>
        </authorList>
    </citation>
    <scope>NUCLEOTIDE SEQUENCE</scope>
    <source>
        <strain evidence="1">KCTC 32255</strain>
    </source>
</reference>